<dbReference type="GO" id="GO:0072344">
    <property type="term" value="P:rescue of stalled ribosome"/>
    <property type="evidence" value="ECO:0007669"/>
    <property type="project" value="UniProtKB-UniRule"/>
</dbReference>
<feature type="site" description="Stabilizes the basic form of H active site to accept a proton" evidence="7">
    <location>
        <position position="93"/>
    </location>
</feature>
<evidence type="ECO:0000313" key="11">
    <source>
        <dbReference type="Proteomes" id="UP000220102"/>
    </source>
</evidence>
<dbReference type="OrthoDB" id="9800507at2"/>
<dbReference type="RefSeq" id="WP_098075423.1">
    <property type="nucleotide sequence ID" value="NZ_PDEQ01000004.1"/>
</dbReference>
<comment type="function">
    <text evidence="7">Catalyzes the release of premature peptidyl moieties from peptidyl-tRNA molecules trapped in stalled 50S ribosomal subunits, and thus maintains levels of free tRNAs and 50S ribosomes.</text>
</comment>
<feature type="binding site" evidence="7">
    <location>
        <position position="68"/>
    </location>
    <ligand>
        <name>tRNA</name>
        <dbReference type="ChEBI" id="CHEBI:17843"/>
    </ligand>
</feature>
<dbReference type="GO" id="GO:0004045">
    <property type="term" value="F:peptidyl-tRNA hydrolase activity"/>
    <property type="evidence" value="ECO:0007669"/>
    <property type="project" value="UniProtKB-UniRule"/>
</dbReference>
<dbReference type="EC" id="3.1.1.29" evidence="1 7"/>
<gene>
    <name evidence="7" type="primary">pth</name>
    <name evidence="10" type="ORF">CRI94_09290</name>
</gene>
<evidence type="ECO:0000256" key="1">
    <source>
        <dbReference type="ARBA" id="ARBA00013260"/>
    </source>
</evidence>
<comment type="subcellular location">
    <subcellularLocation>
        <location evidence="7">Cytoplasm</location>
    </subcellularLocation>
</comment>
<dbReference type="InterPro" id="IPR001328">
    <property type="entry name" value="Pept_tRNA_hydro"/>
</dbReference>
<reference evidence="10 11" key="1">
    <citation type="submission" date="2017-10" db="EMBL/GenBank/DDBJ databases">
        <title>Draft genome of Longibacter Salinarum.</title>
        <authorList>
            <person name="Goh K.M."/>
            <person name="Shamsir M.S."/>
            <person name="Lim S.W."/>
        </authorList>
    </citation>
    <scope>NUCLEOTIDE SEQUENCE [LARGE SCALE GENOMIC DNA]</scope>
    <source>
        <strain evidence="10 11">KCTC 52045</strain>
    </source>
</reference>
<dbReference type="PANTHER" id="PTHR17224">
    <property type="entry name" value="PEPTIDYL-TRNA HYDROLASE"/>
    <property type="match status" value="1"/>
</dbReference>
<comment type="catalytic activity">
    <reaction evidence="7 8">
        <text>an N-acyl-L-alpha-aminoacyl-tRNA + H2O = an N-acyl-L-amino acid + a tRNA + H(+)</text>
        <dbReference type="Rhea" id="RHEA:54448"/>
        <dbReference type="Rhea" id="RHEA-COMP:10123"/>
        <dbReference type="Rhea" id="RHEA-COMP:13883"/>
        <dbReference type="ChEBI" id="CHEBI:15377"/>
        <dbReference type="ChEBI" id="CHEBI:15378"/>
        <dbReference type="ChEBI" id="CHEBI:59874"/>
        <dbReference type="ChEBI" id="CHEBI:78442"/>
        <dbReference type="ChEBI" id="CHEBI:138191"/>
        <dbReference type="EC" id="3.1.1.29"/>
    </reaction>
</comment>
<keyword evidence="2 7" id="KW-0820">tRNA-binding</keyword>
<name>A0A2A8CY10_9BACT</name>
<organism evidence="10 11">
    <name type="scientific">Longibacter salinarum</name>
    <dbReference type="NCBI Taxonomy" id="1850348"/>
    <lineage>
        <taxon>Bacteria</taxon>
        <taxon>Pseudomonadati</taxon>
        <taxon>Rhodothermota</taxon>
        <taxon>Rhodothermia</taxon>
        <taxon>Rhodothermales</taxon>
        <taxon>Salisaetaceae</taxon>
        <taxon>Longibacter</taxon>
    </lineage>
</organism>
<dbReference type="Proteomes" id="UP000220102">
    <property type="component" value="Unassembled WGS sequence"/>
</dbReference>
<comment type="subunit">
    <text evidence="7">Monomer.</text>
</comment>
<dbReference type="CDD" id="cd00462">
    <property type="entry name" value="PTH"/>
    <property type="match status" value="1"/>
</dbReference>
<proteinExistence type="inferred from homology"/>
<keyword evidence="7" id="KW-0963">Cytoplasm</keyword>
<keyword evidence="3 7" id="KW-0378">Hydrolase</keyword>
<dbReference type="GO" id="GO:0005737">
    <property type="term" value="C:cytoplasm"/>
    <property type="evidence" value="ECO:0007669"/>
    <property type="project" value="UniProtKB-SubCell"/>
</dbReference>
<dbReference type="HAMAP" id="MF_00083">
    <property type="entry name" value="Pept_tRNA_hydro_bact"/>
    <property type="match status" value="1"/>
</dbReference>
<evidence type="ECO:0000256" key="4">
    <source>
        <dbReference type="ARBA" id="ARBA00022884"/>
    </source>
</evidence>
<feature type="active site" description="Proton acceptor" evidence="7">
    <location>
        <position position="22"/>
    </location>
</feature>
<keyword evidence="4 7" id="KW-0694">RNA-binding</keyword>
<protein>
    <recommendedName>
        <fullName evidence="6 7">Peptidyl-tRNA hydrolase</fullName>
        <shortName evidence="7">Pth</shortName>
        <ecNumber evidence="1 7">3.1.1.29</ecNumber>
    </recommendedName>
</protein>
<dbReference type="EMBL" id="PDEQ01000004">
    <property type="protein sequence ID" value="PEN13501.1"/>
    <property type="molecule type" value="Genomic_DNA"/>
</dbReference>
<feature type="site" description="Discriminates between blocked and unblocked aminoacyl-tRNA" evidence="7">
    <location>
        <position position="12"/>
    </location>
</feature>
<dbReference type="AlphaFoldDB" id="A0A2A8CY10"/>
<sequence length="187" mass="20444">MSSKHLIVGLGNPGPKYAGTRHNVGFRVIDVLAERLNVDLRAKNDAERGETRYGDAPLLLVKPLTFMNRSGDAVRPIARYNNIAPDNILVIYDDLHLDVGQIRLRPGGSSAGHNGIESVCNQLGTTDIPRLRIGIGNDFAPGRQSNYVLSTFTPQQKAELEDTLITACNATLAFVEDGIDEAMNRYN</sequence>
<keyword evidence="11" id="KW-1185">Reference proteome</keyword>
<dbReference type="SUPFAM" id="SSF53178">
    <property type="entry name" value="Peptidyl-tRNA hydrolase-like"/>
    <property type="match status" value="1"/>
</dbReference>
<dbReference type="FunFam" id="3.40.50.1470:FF:000001">
    <property type="entry name" value="Peptidyl-tRNA hydrolase"/>
    <property type="match status" value="1"/>
</dbReference>
<dbReference type="GO" id="GO:0000049">
    <property type="term" value="F:tRNA binding"/>
    <property type="evidence" value="ECO:0007669"/>
    <property type="project" value="UniProtKB-UniRule"/>
</dbReference>
<dbReference type="Pfam" id="PF01195">
    <property type="entry name" value="Pept_tRNA_hydro"/>
    <property type="match status" value="1"/>
</dbReference>
<comment type="similarity">
    <text evidence="5 7 9">Belongs to the PTH family.</text>
</comment>
<dbReference type="NCBIfam" id="TIGR00447">
    <property type="entry name" value="pth"/>
    <property type="match status" value="1"/>
</dbReference>
<comment type="function">
    <text evidence="7">Hydrolyzes ribosome-free peptidyl-tRNAs (with 1 or more amino acids incorporated), which drop off the ribosome during protein synthesis, or as a result of ribosome stalling.</text>
</comment>
<feature type="binding site" evidence="7">
    <location>
        <position position="17"/>
    </location>
    <ligand>
        <name>tRNA</name>
        <dbReference type="ChEBI" id="CHEBI:17843"/>
    </ligand>
</feature>
<evidence type="ECO:0000256" key="5">
    <source>
        <dbReference type="ARBA" id="ARBA00038063"/>
    </source>
</evidence>
<dbReference type="InterPro" id="IPR018171">
    <property type="entry name" value="Pept_tRNA_hydro_CS"/>
</dbReference>
<dbReference type="PANTHER" id="PTHR17224:SF1">
    <property type="entry name" value="PEPTIDYL-TRNA HYDROLASE"/>
    <property type="match status" value="1"/>
</dbReference>
<evidence type="ECO:0000313" key="10">
    <source>
        <dbReference type="EMBL" id="PEN13501.1"/>
    </source>
</evidence>
<feature type="binding site" evidence="7">
    <location>
        <position position="114"/>
    </location>
    <ligand>
        <name>tRNA</name>
        <dbReference type="ChEBI" id="CHEBI:17843"/>
    </ligand>
</feature>
<dbReference type="PROSITE" id="PS01195">
    <property type="entry name" value="PEPT_TRNA_HYDROL_1"/>
    <property type="match status" value="1"/>
</dbReference>
<feature type="binding site" evidence="7">
    <location>
        <position position="66"/>
    </location>
    <ligand>
        <name>tRNA</name>
        <dbReference type="ChEBI" id="CHEBI:17843"/>
    </ligand>
</feature>
<accession>A0A2A8CY10</accession>
<dbReference type="GO" id="GO:0006515">
    <property type="term" value="P:protein quality control for misfolded or incompletely synthesized proteins"/>
    <property type="evidence" value="ECO:0007669"/>
    <property type="project" value="UniProtKB-UniRule"/>
</dbReference>
<evidence type="ECO:0000256" key="8">
    <source>
        <dbReference type="RuleBase" id="RU000673"/>
    </source>
</evidence>
<evidence type="ECO:0000256" key="3">
    <source>
        <dbReference type="ARBA" id="ARBA00022801"/>
    </source>
</evidence>
<comment type="caution">
    <text evidence="10">The sequence shown here is derived from an EMBL/GenBank/DDBJ whole genome shotgun (WGS) entry which is preliminary data.</text>
</comment>
<evidence type="ECO:0000256" key="6">
    <source>
        <dbReference type="ARBA" id="ARBA00050038"/>
    </source>
</evidence>
<dbReference type="Gene3D" id="3.40.50.1470">
    <property type="entry name" value="Peptidyl-tRNA hydrolase"/>
    <property type="match status" value="1"/>
</dbReference>
<evidence type="ECO:0000256" key="7">
    <source>
        <dbReference type="HAMAP-Rule" id="MF_00083"/>
    </source>
</evidence>
<evidence type="ECO:0000256" key="9">
    <source>
        <dbReference type="RuleBase" id="RU004320"/>
    </source>
</evidence>
<dbReference type="InterPro" id="IPR036416">
    <property type="entry name" value="Pept_tRNA_hydro_sf"/>
</dbReference>
<evidence type="ECO:0000256" key="2">
    <source>
        <dbReference type="ARBA" id="ARBA00022555"/>
    </source>
</evidence>